<feature type="binding site" evidence="6">
    <location>
        <position position="27"/>
    </location>
    <ligand>
        <name>Mn(2+)</name>
        <dbReference type="ChEBI" id="CHEBI:29035"/>
    </ligand>
</feature>
<dbReference type="Pfam" id="PF02777">
    <property type="entry name" value="Sod_Fe_C"/>
    <property type="match status" value="1"/>
</dbReference>
<evidence type="ECO:0000259" key="8">
    <source>
        <dbReference type="Pfam" id="PF00081"/>
    </source>
</evidence>
<dbReference type="EC" id="1.15.1.1" evidence="7"/>
<comment type="function">
    <text evidence="7">Destroys radicals which are normally produced within the cells and which are toxic to biological systems.</text>
</comment>
<dbReference type="AlphaFoldDB" id="A0A6C2CZG9"/>
<dbReference type="PANTHER" id="PTHR42769:SF3">
    <property type="entry name" value="SUPEROXIDE DISMUTASE [FE] 2, CHLOROPLASTIC"/>
    <property type="match status" value="1"/>
</dbReference>
<feature type="binding site" evidence="6">
    <location>
        <position position="163"/>
    </location>
    <ligand>
        <name>Mn(2+)</name>
        <dbReference type="ChEBI" id="CHEBI:29035"/>
    </ligand>
</feature>
<keyword evidence="3 7" id="KW-0560">Oxidoreductase</keyword>
<dbReference type="OrthoDB" id="9803125at2"/>
<evidence type="ECO:0000313" key="11">
    <source>
        <dbReference type="Proteomes" id="UP000389128"/>
    </source>
</evidence>
<dbReference type="InterPro" id="IPR019832">
    <property type="entry name" value="Mn/Fe_SOD_C"/>
</dbReference>
<evidence type="ECO:0000256" key="4">
    <source>
        <dbReference type="ARBA" id="ARBA00023004"/>
    </source>
</evidence>
<evidence type="ECO:0000256" key="5">
    <source>
        <dbReference type="ARBA" id="ARBA00049204"/>
    </source>
</evidence>
<keyword evidence="4" id="KW-0408">Iron</keyword>
<sequence length="195" mass="21372">MAHTLPELPFAKNALAPHISEETFEYHYGKHHQAYVTNLNNLIPGTEYENLSVEETFLKAPAGGIYNNAAQVWNHTFFWSSLKPNGGGAPTGALADAINAKWGSFDDFKKAFQASAVGNFGSGWTWLVKKADGTVDIVNTGAAGNPLKSGEGKPVLTIDVWEHAYYIDYRNARPKFVETFLNSLANWDFAAANFA</sequence>
<dbReference type="FunFam" id="1.10.287.990:FF:000002">
    <property type="entry name" value="Superoxide dismutase"/>
    <property type="match status" value="1"/>
</dbReference>
<keyword evidence="11" id="KW-1185">Reference proteome</keyword>
<comment type="caution">
    <text evidence="10">The sequence shown here is derived from an EMBL/GenBank/DDBJ whole genome shotgun (WGS) entry which is preliminary data.</text>
</comment>
<accession>A0A6C2CZG9</accession>
<feature type="domain" description="Manganese/iron superoxide dismutase N-terminal" evidence="8">
    <location>
        <begin position="3"/>
        <end position="82"/>
    </location>
</feature>
<dbReference type="InterPro" id="IPR001189">
    <property type="entry name" value="Mn/Fe_SOD"/>
</dbReference>
<protein>
    <recommendedName>
        <fullName evidence="7">Superoxide dismutase</fullName>
        <ecNumber evidence="7">1.15.1.1</ecNumber>
    </recommendedName>
</protein>
<dbReference type="GO" id="GO:0004784">
    <property type="term" value="F:superoxide dismutase activity"/>
    <property type="evidence" value="ECO:0007669"/>
    <property type="project" value="UniProtKB-EC"/>
</dbReference>
<dbReference type="InterPro" id="IPR019833">
    <property type="entry name" value="Mn/Fe_SOD_BS"/>
</dbReference>
<feature type="domain" description="Manganese/iron superoxide dismutase C-terminal" evidence="9">
    <location>
        <begin position="90"/>
        <end position="192"/>
    </location>
</feature>
<dbReference type="SUPFAM" id="SSF46609">
    <property type="entry name" value="Fe,Mn superoxide dismutase (SOD), N-terminal domain"/>
    <property type="match status" value="1"/>
</dbReference>
<dbReference type="GO" id="GO:0005737">
    <property type="term" value="C:cytoplasm"/>
    <property type="evidence" value="ECO:0007669"/>
    <property type="project" value="UniProtKB-ARBA"/>
</dbReference>
<evidence type="ECO:0000313" key="10">
    <source>
        <dbReference type="EMBL" id="TYC58825.1"/>
    </source>
</evidence>
<dbReference type="PRINTS" id="PR01703">
    <property type="entry name" value="MNSODISMTASE"/>
</dbReference>
<comment type="similarity">
    <text evidence="1 7">Belongs to the iron/manganese superoxide dismutase family.</text>
</comment>
<dbReference type="PANTHER" id="PTHR42769">
    <property type="entry name" value="SUPEROXIDE DISMUTASE"/>
    <property type="match status" value="1"/>
</dbReference>
<dbReference type="FunFam" id="3.55.40.20:FF:000001">
    <property type="entry name" value="Superoxide dismutase"/>
    <property type="match status" value="1"/>
</dbReference>
<evidence type="ECO:0000256" key="6">
    <source>
        <dbReference type="PIRSR" id="PIRSR000349-1"/>
    </source>
</evidence>
<organism evidence="10 11">
    <name type="scientific">Zoogloea oleivorans</name>
    <dbReference type="NCBI Taxonomy" id="1552750"/>
    <lineage>
        <taxon>Bacteria</taxon>
        <taxon>Pseudomonadati</taxon>
        <taxon>Pseudomonadota</taxon>
        <taxon>Betaproteobacteria</taxon>
        <taxon>Rhodocyclales</taxon>
        <taxon>Zoogloeaceae</taxon>
        <taxon>Zoogloea</taxon>
    </lineage>
</organism>
<feature type="binding site" evidence="6">
    <location>
        <position position="75"/>
    </location>
    <ligand>
        <name>Mn(2+)</name>
        <dbReference type="ChEBI" id="CHEBI:29035"/>
    </ligand>
</feature>
<dbReference type="PIRSF" id="PIRSF000349">
    <property type="entry name" value="SODismutase"/>
    <property type="match status" value="1"/>
</dbReference>
<dbReference type="EMBL" id="SDKK01000008">
    <property type="protein sequence ID" value="TYC58825.1"/>
    <property type="molecule type" value="Genomic_DNA"/>
</dbReference>
<dbReference type="Proteomes" id="UP000389128">
    <property type="component" value="Unassembled WGS sequence"/>
</dbReference>
<dbReference type="PROSITE" id="PS00088">
    <property type="entry name" value="SOD_MN"/>
    <property type="match status" value="1"/>
</dbReference>
<evidence type="ECO:0000256" key="2">
    <source>
        <dbReference type="ARBA" id="ARBA00022723"/>
    </source>
</evidence>
<dbReference type="InterPro" id="IPR019831">
    <property type="entry name" value="Mn/Fe_SOD_N"/>
</dbReference>
<proteinExistence type="inferred from homology"/>
<evidence type="ECO:0000256" key="7">
    <source>
        <dbReference type="RuleBase" id="RU000414"/>
    </source>
</evidence>
<dbReference type="Gene3D" id="1.10.287.990">
    <property type="entry name" value="Fe,Mn superoxide dismutase (SOD) domain"/>
    <property type="match status" value="1"/>
</dbReference>
<gene>
    <name evidence="10" type="ORF">ETQ85_09875</name>
</gene>
<dbReference type="Pfam" id="PF00081">
    <property type="entry name" value="Sod_Fe_N"/>
    <property type="match status" value="1"/>
</dbReference>
<dbReference type="Gene3D" id="3.55.40.20">
    <property type="entry name" value="Iron/manganese superoxide dismutase, C-terminal domain"/>
    <property type="match status" value="1"/>
</dbReference>
<name>A0A6C2CZG9_9RHOO</name>
<dbReference type="SUPFAM" id="SSF54719">
    <property type="entry name" value="Fe,Mn superoxide dismutase (SOD), C-terminal domain"/>
    <property type="match status" value="1"/>
</dbReference>
<evidence type="ECO:0000256" key="3">
    <source>
        <dbReference type="ARBA" id="ARBA00023002"/>
    </source>
</evidence>
<comment type="catalytic activity">
    <reaction evidence="5 7">
        <text>2 superoxide + 2 H(+) = H2O2 + O2</text>
        <dbReference type="Rhea" id="RHEA:20696"/>
        <dbReference type="ChEBI" id="CHEBI:15378"/>
        <dbReference type="ChEBI" id="CHEBI:15379"/>
        <dbReference type="ChEBI" id="CHEBI:16240"/>
        <dbReference type="ChEBI" id="CHEBI:18421"/>
        <dbReference type="EC" id="1.15.1.1"/>
    </reaction>
</comment>
<keyword evidence="2 6" id="KW-0479">Metal-binding</keyword>
<dbReference type="GO" id="GO:0046914">
    <property type="term" value="F:transition metal ion binding"/>
    <property type="evidence" value="ECO:0007669"/>
    <property type="project" value="UniProtKB-ARBA"/>
</dbReference>
<evidence type="ECO:0000256" key="1">
    <source>
        <dbReference type="ARBA" id="ARBA00008714"/>
    </source>
</evidence>
<feature type="binding site" evidence="6">
    <location>
        <position position="159"/>
    </location>
    <ligand>
        <name>Mn(2+)</name>
        <dbReference type="ChEBI" id="CHEBI:29035"/>
    </ligand>
</feature>
<dbReference type="InterPro" id="IPR036324">
    <property type="entry name" value="Mn/Fe_SOD_N_sf"/>
</dbReference>
<reference evidence="10 11" key="1">
    <citation type="submission" date="2019-01" db="EMBL/GenBank/DDBJ databases">
        <title>Zoogloea oleivorans genome sequencing and assembly.</title>
        <authorList>
            <person name="Tancsics A."/>
            <person name="Farkas M."/>
            <person name="Kriszt B."/>
            <person name="Maroti G."/>
            <person name="Horvath B."/>
        </authorList>
    </citation>
    <scope>NUCLEOTIDE SEQUENCE [LARGE SCALE GENOMIC DNA]</scope>
    <source>
        <strain evidence="10 11">Buc</strain>
    </source>
</reference>
<evidence type="ECO:0000259" key="9">
    <source>
        <dbReference type="Pfam" id="PF02777"/>
    </source>
</evidence>
<dbReference type="InterPro" id="IPR036314">
    <property type="entry name" value="SOD_C_sf"/>
</dbReference>
<dbReference type="RefSeq" id="WP_148578885.1">
    <property type="nucleotide sequence ID" value="NZ_JAVEUW010000005.1"/>
</dbReference>